<accession>A0A327NH56</accession>
<protein>
    <recommendedName>
        <fullName evidence="3">PorT family protein</fullName>
    </recommendedName>
</protein>
<dbReference type="AlphaFoldDB" id="A0A327NH56"/>
<reference evidence="1 2" key="1">
    <citation type="submission" date="2018-06" db="EMBL/GenBank/DDBJ databases">
        <title>Spirosoma sp. HMF3257 Genome sequencing and assembly.</title>
        <authorList>
            <person name="Kang H."/>
            <person name="Cha I."/>
            <person name="Kim H."/>
            <person name="Kang J."/>
            <person name="Joh K."/>
        </authorList>
    </citation>
    <scope>NUCLEOTIDE SEQUENCE [LARGE SCALE GENOMIC DNA]</scope>
    <source>
        <strain evidence="1 2">HMF3257</strain>
    </source>
</reference>
<sequence>MSLAVGFVQATYTNKFTNDDDFEDRTHRNFKKEFGPGIDQLRDILNIDTRQTRYQVPITIGYRIPLSQTLTLLPTVGTYLNLNNTENVTFYCRLPLPPFQQTQRAFGQVDINKSQPINLINSLSLGTGLEWHSRHWALQGSPILNIPMQAAPTMQSDLNWQQKTTVSLRARLLYQF</sequence>
<gene>
    <name evidence="1" type="ORF">HMF3257_07130</name>
</gene>
<keyword evidence="2" id="KW-1185">Reference proteome</keyword>
<comment type="caution">
    <text evidence="1">The sequence shown here is derived from an EMBL/GenBank/DDBJ whole genome shotgun (WGS) entry which is preliminary data.</text>
</comment>
<evidence type="ECO:0000313" key="1">
    <source>
        <dbReference type="EMBL" id="RAI74165.1"/>
    </source>
</evidence>
<proteinExistence type="predicted"/>
<evidence type="ECO:0008006" key="3">
    <source>
        <dbReference type="Google" id="ProtNLM"/>
    </source>
</evidence>
<name>A0A327NH56_9BACT</name>
<dbReference type="Proteomes" id="UP000249016">
    <property type="component" value="Unassembled WGS sequence"/>
</dbReference>
<organism evidence="1 2">
    <name type="scientific">Spirosoma telluris</name>
    <dbReference type="NCBI Taxonomy" id="2183553"/>
    <lineage>
        <taxon>Bacteria</taxon>
        <taxon>Pseudomonadati</taxon>
        <taxon>Bacteroidota</taxon>
        <taxon>Cytophagia</taxon>
        <taxon>Cytophagales</taxon>
        <taxon>Cytophagaceae</taxon>
        <taxon>Spirosoma</taxon>
    </lineage>
</organism>
<dbReference type="EMBL" id="QLII01000001">
    <property type="protein sequence ID" value="RAI74165.1"/>
    <property type="molecule type" value="Genomic_DNA"/>
</dbReference>
<evidence type="ECO:0000313" key="2">
    <source>
        <dbReference type="Proteomes" id="UP000249016"/>
    </source>
</evidence>